<dbReference type="Proteomes" id="UP001168098">
    <property type="component" value="Unassembled WGS sequence"/>
</dbReference>
<evidence type="ECO:0000313" key="2">
    <source>
        <dbReference type="EMBL" id="KAJ9693602.1"/>
    </source>
</evidence>
<gene>
    <name evidence="2" type="ORF">PVL29_009522</name>
</gene>
<organism evidence="2 3">
    <name type="scientific">Vitis rotundifolia</name>
    <name type="common">Muscadine grape</name>
    <dbReference type="NCBI Taxonomy" id="103349"/>
    <lineage>
        <taxon>Eukaryota</taxon>
        <taxon>Viridiplantae</taxon>
        <taxon>Streptophyta</taxon>
        <taxon>Embryophyta</taxon>
        <taxon>Tracheophyta</taxon>
        <taxon>Spermatophyta</taxon>
        <taxon>Magnoliopsida</taxon>
        <taxon>eudicotyledons</taxon>
        <taxon>Gunneridae</taxon>
        <taxon>Pentapetalae</taxon>
        <taxon>rosids</taxon>
        <taxon>Vitales</taxon>
        <taxon>Vitaceae</taxon>
        <taxon>Viteae</taxon>
        <taxon>Vitis</taxon>
    </lineage>
</organism>
<reference evidence="2 3" key="1">
    <citation type="journal article" date="2023" name="BMC Biotechnol.">
        <title>Vitis rotundifolia cv Carlos genome sequencing.</title>
        <authorList>
            <person name="Huff M."/>
            <person name="Hulse-Kemp A."/>
            <person name="Scheffler B."/>
            <person name="Youngblood R."/>
            <person name="Simpson S."/>
            <person name="Babiker E."/>
            <person name="Staton M."/>
        </authorList>
    </citation>
    <scope>NUCLEOTIDE SEQUENCE [LARGE SCALE GENOMIC DNA]</scope>
    <source>
        <tissue evidence="2">Leaf</tissue>
    </source>
</reference>
<keyword evidence="3" id="KW-1185">Reference proteome</keyword>
<feature type="compositionally biased region" description="Polar residues" evidence="1">
    <location>
        <begin position="16"/>
        <end position="26"/>
    </location>
</feature>
<name>A0AA38ZR16_VITRO</name>
<evidence type="ECO:0000313" key="3">
    <source>
        <dbReference type="Proteomes" id="UP001168098"/>
    </source>
</evidence>
<feature type="region of interest" description="Disordered" evidence="1">
    <location>
        <begin position="1"/>
        <end position="26"/>
    </location>
</feature>
<dbReference type="AlphaFoldDB" id="A0AA38ZR16"/>
<sequence>MLVHPLGNSVMEKSRIQSPTRNQLRI</sequence>
<dbReference type="EMBL" id="JARBHA010000008">
    <property type="protein sequence ID" value="KAJ9693602.1"/>
    <property type="molecule type" value="Genomic_DNA"/>
</dbReference>
<evidence type="ECO:0000256" key="1">
    <source>
        <dbReference type="SAM" id="MobiDB-lite"/>
    </source>
</evidence>
<comment type="caution">
    <text evidence="2">The sequence shown here is derived from an EMBL/GenBank/DDBJ whole genome shotgun (WGS) entry which is preliminary data.</text>
</comment>
<protein>
    <submittedName>
        <fullName evidence="2">Uncharacterized protein</fullName>
    </submittedName>
</protein>
<proteinExistence type="predicted"/>
<accession>A0AA38ZR16</accession>